<dbReference type="OrthoDB" id="9789181at2"/>
<protein>
    <submittedName>
        <fullName evidence="3">Response regulator receiver protein</fullName>
    </submittedName>
</protein>
<proteinExistence type="predicted"/>
<dbReference type="InterPro" id="IPR011006">
    <property type="entry name" value="CheY-like_superfamily"/>
</dbReference>
<feature type="modified residue" description="4-aspartylphosphate" evidence="1">
    <location>
        <position position="54"/>
    </location>
</feature>
<dbReference type="STRING" id="1191523.MROS_1243"/>
<dbReference type="PANTHER" id="PTHR43228">
    <property type="entry name" value="TWO-COMPONENT RESPONSE REGULATOR"/>
    <property type="match status" value="1"/>
</dbReference>
<dbReference type="GO" id="GO:0000160">
    <property type="term" value="P:phosphorelay signal transduction system"/>
    <property type="evidence" value="ECO:0007669"/>
    <property type="project" value="InterPro"/>
</dbReference>
<dbReference type="EMBL" id="CP003557">
    <property type="protein sequence ID" value="AFN74480.1"/>
    <property type="molecule type" value="Genomic_DNA"/>
</dbReference>
<evidence type="ECO:0000259" key="2">
    <source>
        <dbReference type="PROSITE" id="PS50110"/>
    </source>
</evidence>
<dbReference type="Proteomes" id="UP000009011">
    <property type="component" value="Chromosome"/>
</dbReference>
<dbReference type="eggNOG" id="COG2197">
    <property type="taxonomic scope" value="Bacteria"/>
</dbReference>
<keyword evidence="1" id="KW-0597">Phosphoprotein</keyword>
<dbReference type="InterPro" id="IPR052048">
    <property type="entry name" value="ST_Response_Regulator"/>
</dbReference>
<dbReference type="RefSeq" id="WP_014855915.1">
    <property type="nucleotide sequence ID" value="NC_018178.1"/>
</dbReference>
<reference evidence="3 4" key="1">
    <citation type="journal article" date="2013" name="PLoS ONE">
        <title>Genomic analysis of Melioribacter roseus, facultatively anaerobic organotrophic bacterium representing a novel deep lineage within Bacteriodetes/Chlorobi group.</title>
        <authorList>
            <person name="Kadnikov V.V."/>
            <person name="Mardanov A.V."/>
            <person name="Podosokorskaya O.A."/>
            <person name="Gavrilov S.N."/>
            <person name="Kublanov I.V."/>
            <person name="Beletsky A.V."/>
            <person name="Bonch-Osmolovskaya E.A."/>
            <person name="Ravin N.V."/>
        </authorList>
    </citation>
    <scope>NUCLEOTIDE SEQUENCE [LARGE SCALE GENOMIC DNA]</scope>
    <source>
        <strain evidence="4">JCM 17771 / P3M-2</strain>
    </source>
</reference>
<dbReference type="SUPFAM" id="SSF52172">
    <property type="entry name" value="CheY-like"/>
    <property type="match status" value="1"/>
</dbReference>
<accession>I6Z5P1</accession>
<dbReference type="CDD" id="cd17535">
    <property type="entry name" value="REC_NarL-like"/>
    <property type="match status" value="1"/>
</dbReference>
<dbReference type="PROSITE" id="PS50110">
    <property type="entry name" value="RESPONSE_REGULATORY"/>
    <property type="match status" value="1"/>
</dbReference>
<sequence length="124" mass="14003">MKKVLIVDDSHIVRHNLKKIIDSIEGIELYDEAEDYQSAIEKIVDETPDILILDINLGEQSGIDILYKIKSGLNSKPIVIMFTNYTDPIFRKAAKEAEYFFDKSADIEKLISTLKKLGGNGTVE</sequence>
<dbReference type="KEGG" id="mro:MROS_1243"/>
<evidence type="ECO:0000313" key="3">
    <source>
        <dbReference type="EMBL" id="AFN74480.1"/>
    </source>
</evidence>
<dbReference type="Pfam" id="PF00072">
    <property type="entry name" value="Response_reg"/>
    <property type="match status" value="1"/>
</dbReference>
<keyword evidence="4" id="KW-1185">Reference proteome</keyword>
<evidence type="ECO:0000256" key="1">
    <source>
        <dbReference type="PROSITE-ProRule" id="PRU00169"/>
    </source>
</evidence>
<name>I6Z5P1_MELRP</name>
<dbReference type="HOGENOM" id="CLU_000445_69_15_10"/>
<dbReference type="PANTHER" id="PTHR43228:SF1">
    <property type="entry name" value="TWO-COMPONENT RESPONSE REGULATOR ARR22"/>
    <property type="match status" value="1"/>
</dbReference>
<dbReference type="Gene3D" id="3.40.50.2300">
    <property type="match status" value="1"/>
</dbReference>
<organism evidence="3 4">
    <name type="scientific">Melioribacter roseus (strain DSM 23840 / JCM 17771 / VKM B-2668 / P3M-2)</name>
    <dbReference type="NCBI Taxonomy" id="1191523"/>
    <lineage>
        <taxon>Bacteria</taxon>
        <taxon>Pseudomonadati</taxon>
        <taxon>Ignavibacteriota</taxon>
        <taxon>Ignavibacteria</taxon>
        <taxon>Ignavibacteriales</taxon>
        <taxon>Melioribacteraceae</taxon>
        <taxon>Melioribacter</taxon>
    </lineage>
</organism>
<dbReference type="AlphaFoldDB" id="I6Z5P1"/>
<gene>
    <name evidence="3" type="ordered locus">MROS_1243</name>
</gene>
<dbReference type="SMART" id="SM00448">
    <property type="entry name" value="REC"/>
    <property type="match status" value="1"/>
</dbReference>
<dbReference type="InterPro" id="IPR001789">
    <property type="entry name" value="Sig_transdc_resp-reg_receiver"/>
</dbReference>
<dbReference type="InterPro" id="IPR058245">
    <property type="entry name" value="NreC/VraR/RcsB-like_REC"/>
</dbReference>
<feature type="domain" description="Response regulatory" evidence="2">
    <location>
        <begin position="3"/>
        <end position="118"/>
    </location>
</feature>
<evidence type="ECO:0000313" key="4">
    <source>
        <dbReference type="Proteomes" id="UP000009011"/>
    </source>
</evidence>